<dbReference type="Gene3D" id="2.30.290.10">
    <property type="entry name" value="BH3618-like"/>
    <property type="match status" value="1"/>
</dbReference>
<comment type="similarity">
    <text evidence="4">Belongs to the FliW family.</text>
</comment>
<keyword evidence="4" id="KW-0143">Chaperone</keyword>
<protein>
    <recommendedName>
        <fullName evidence="4">Flagellar assembly factor FliW</fullName>
    </recommendedName>
</protein>
<dbReference type="PANTHER" id="PTHR39190">
    <property type="entry name" value="FLAGELLAR ASSEMBLY FACTOR FLIW"/>
    <property type="match status" value="1"/>
</dbReference>
<dbReference type="AlphaFoldDB" id="A0A2W0H6W7"/>
<dbReference type="GO" id="GO:0044780">
    <property type="term" value="P:bacterial-type flagellum assembly"/>
    <property type="evidence" value="ECO:0007669"/>
    <property type="project" value="UniProtKB-UniRule"/>
</dbReference>
<dbReference type="Pfam" id="PF02623">
    <property type="entry name" value="FliW"/>
    <property type="match status" value="1"/>
</dbReference>
<dbReference type="EMBL" id="PDOF01000003">
    <property type="protein sequence ID" value="PYZ95850.1"/>
    <property type="molecule type" value="Genomic_DNA"/>
</dbReference>
<reference evidence="5 6" key="1">
    <citation type="submission" date="2017-10" db="EMBL/GenBank/DDBJ databases">
        <title>Bacillus sp. nov., a halophilic bacterium isolated from a Yangshapao Lake.</title>
        <authorList>
            <person name="Wang H."/>
        </authorList>
    </citation>
    <scope>NUCLEOTIDE SEQUENCE [LARGE SCALE GENOMIC DNA]</scope>
    <source>
        <strain evidence="5 6">YSP-3</strain>
    </source>
</reference>
<evidence type="ECO:0000256" key="1">
    <source>
        <dbReference type="ARBA" id="ARBA00022490"/>
    </source>
</evidence>
<dbReference type="Proteomes" id="UP000248066">
    <property type="component" value="Unassembled WGS sequence"/>
</dbReference>
<evidence type="ECO:0000256" key="4">
    <source>
        <dbReference type="HAMAP-Rule" id="MF_01185"/>
    </source>
</evidence>
<keyword evidence="5" id="KW-0966">Cell projection</keyword>
<gene>
    <name evidence="4" type="primary">fliW</name>
    <name evidence="5" type="ORF">CR205_15820</name>
</gene>
<comment type="caution">
    <text evidence="5">The sequence shown here is derived from an EMBL/GenBank/DDBJ whole genome shotgun (WGS) entry which is preliminary data.</text>
</comment>
<evidence type="ECO:0000313" key="5">
    <source>
        <dbReference type="EMBL" id="PYZ95850.1"/>
    </source>
</evidence>
<dbReference type="GO" id="GO:0005737">
    <property type="term" value="C:cytoplasm"/>
    <property type="evidence" value="ECO:0007669"/>
    <property type="project" value="UniProtKB-SubCell"/>
</dbReference>
<organism evidence="5 6">
    <name type="scientific">Alteribacter lacisalsi</name>
    <dbReference type="NCBI Taxonomy" id="2045244"/>
    <lineage>
        <taxon>Bacteria</taxon>
        <taxon>Bacillati</taxon>
        <taxon>Bacillota</taxon>
        <taxon>Bacilli</taxon>
        <taxon>Bacillales</taxon>
        <taxon>Bacillaceae</taxon>
        <taxon>Alteribacter</taxon>
    </lineage>
</organism>
<dbReference type="RefSeq" id="WP_110521127.1">
    <property type="nucleotide sequence ID" value="NZ_PDOF01000003.1"/>
</dbReference>
<dbReference type="NCBIfam" id="NF009793">
    <property type="entry name" value="PRK13285.1-1"/>
    <property type="match status" value="1"/>
</dbReference>
<comment type="subunit">
    <text evidence="4">Interacts with translational regulator CsrA and flagellin(s).</text>
</comment>
<dbReference type="InterPro" id="IPR003775">
    <property type="entry name" value="Flagellar_assembly_factor_FliW"/>
</dbReference>
<dbReference type="HAMAP" id="MF_01185">
    <property type="entry name" value="FliW"/>
    <property type="match status" value="1"/>
</dbReference>
<dbReference type="PANTHER" id="PTHR39190:SF1">
    <property type="entry name" value="FLAGELLAR ASSEMBLY FACTOR FLIW"/>
    <property type="match status" value="1"/>
</dbReference>
<evidence type="ECO:0000256" key="2">
    <source>
        <dbReference type="ARBA" id="ARBA00022795"/>
    </source>
</evidence>
<keyword evidence="2 4" id="KW-1005">Bacterial flagellum biogenesis</keyword>
<evidence type="ECO:0000313" key="6">
    <source>
        <dbReference type="Proteomes" id="UP000248066"/>
    </source>
</evidence>
<dbReference type="InterPro" id="IPR024046">
    <property type="entry name" value="Flagellar_assmbl_FliW_dom_sf"/>
</dbReference>
<comment type="subcellular location">
    <subcellularLocation>
        <location evidence="4">Cytoplasm</location>
    </subcellularLocation>
</comment>
<keyword evidence="5" id="KW-0282">Flagellum</keyword>
<dbReference type="SUPFAM" id="SSF141457">
    <property type="entry name" value="BH3618-like"/>
    <property type="match status" value="1"/>
</dbReference>
<name>A0A2W0H6W7_9BACI</name>
<keyword evidence="1 4" id="KW-0963">Cytoplasm</keyword>
<proteinExistence type="inferred from homology"/>
<keyword evidence="6" id="KW-1185">Reference proteome</keyword>
<keyword evidence="3 4" id="KW-0810">Translation regulation</keyword>
<dbReference type="OrthoDB" id="9801235at2"/>
<evidence type="ECO:0000256" key="3">
    <source>
        <dbReference type="ARBA" id="ARBA00022845"/>
    </source>
</evidence>
<accession>A0A2W0H6W7</accession>
<keyword evidence="5" id="KW-0969">Cilium</keyword>
<comment type="function">
    <text evidence="4">Acts as an anti-CsrA protein, binds CsrA and prevents it from repressing translation of its target genes, one of which is flagellin. Binds to flagellin and participates in the assembly of the flagellum.</text>
</comment>
<dbReference type="GO" id="GO:0006417">
    <property type="term" value="P:regulation of translation"/>
    <property type="evidence" value="ECO:0007669"/>
    <property type="project" value="UniProtKB-KW"/>
</dbReference>
<sequence>MNVQTKFAGLVKADQKDIILFPGGIPSFEDEREFLLHHFSENTPFYCLQSVKTPALAFITADPFSFFPDYQVELSAQTTESLSIEEETDVSVFTILTVNEPFEQTTANLKGPVVINMVSGRGKQIVLQNPEYHTRHRLQQPSLKKEEG</sequence>